<dbReference type="Pfam" id="PF24456">
    <property type="entry name" value="RHD_RETREG1-3"/>
    <property type="match status" value="1"/>
</dbReference>
<proteinExistence type="predicted"/>
<gene>
    <name evidence="7" type="ORF">BINO364_LOCUS7910</name>
</gene>
<dbReference type="EMBL" id="OV170223">
    <property type="protein sequence ID" value="CAH0721872.1"/>
    <property type="molecule type" value="Genomic_DNA"/>
</dbReference>
<dbReference type="OrthoDB" id="6416122at2759"/>
<sequence length="193" mass="22118">MAELIQEQQVKKLKRLLEGWRMALLPLKSVFLWEQQWHPCAILAAVSILFFSIWLMDLNTLASISVVGLVLNFIDFIVPIICGTIYSPNSWTGQKEKMFEDICTSIVIHYNKIANNVNSFYAMRESSPPMYYIISISMLCILAWMAASINNIFLLYIFSTVVLLWPGIQHRGIFNPFKSLITKAPKIPLLKSD</sequence>
<feature type="transmembrane region" description="Helical" evidence="5">
    <location>
        <begin position="62"/>
        <end position="86"/>
    </location>
</feature>
<dbReference type="AlphaFoldDB" id="A0A8J9VYV7"/>
<dbReference type="GO" id="GO:0016020">
    <property type="term" value="C:membrane"/>
    <property type="evidence" value="ECO:0007669"/>
    <property type="project" value="UniProtKB-SubCell"/>
</dbReference>
<keyword evidence="3 5" id="KW-1133">Transmembrane helix</keyword>
<keyword evidence="2 5" id="KW-0812">Transmembrane</keyword>
<evidence type="ECO:0000313" key="8">
    <source>
        <dbReference type="Proteomes" id="UP000838878"/>
    </source>
</evidence>
<evidence type="ECO:0000256" key="5">
    <source>
        <dbReference type="SAM" id="Phobius"/>
    </source>
</evidence>
<organism evidence="7 8">
    <name type="scientific">Brenthis ino</name>
    <name type="common">lesser marbled fritillary</name>
    <dbReference type="NCBI Taxonomy" id="405034"/>
    <lineage>
        <taxon>Eukaryota</taxon>
        <taxon>Metazoa</taxon>
        <taxon>Ecdysozoa</taxon>
        <taxon>Arthropoda</taxon>
        <taxon>Hexapoda</taxon>
        <taxon>Insecta</taxon>
        <taxon>Pterygota</taxon>
        <taxon>Neoptera</taxon>
        <taxon>Endopterygota</taxon>
        <taxon>Lepidoptera</taxon>
        <taxon>Glossata</taxon>
        <taxon>Ditrysia</taxon>
        <taxon>Papilionoidea</taxon>
        <taxon>Nymphalidae</taxon>
        <taxon>Heliconiinae</taxon>
        <taxon>Argynnini</taxon>
        <taxon>Brenthis</taxon>
    </lineage>
</organism>
<feature type="transmembrane region" description="Helical" evidence="5">
    <location>
        <begin position="129"/>
        <end position="146"/>
    </location>
</feature>
<feature type="domain" description="RETREG1-3/ARL6IP-like N-terminal reticulon-homology" evidence="6">
    <location>
        <begin position="22"/>
        <end position="175"/>
    </location>
</feature>
<name>A0A8J9VYV7_9NEOP</name>
<evidence type="ECO:0000256" key="3">
    <source>
        <dbReference type="ARBA" id="ARBA00022989"/>
    </source>
</evidence>
<comment type="subcellular location">
    <subcellularLocation>
        <location evidence="1">Membrane</location>
        <topology evidence="1">Multi-pass membrane protein</topology>
    </subcellularLocation>
</comment>
<keyword evidence="4 5" id="KW-0472">Membrane</keyword>
<feature type="transmembrane region" description="Helical" evidence="5">
    <location>
        <begin position="152"/>
        <end position="168"/>
    </location>
</feature>
<protein>
    <recommendedName>
        <fullName evidence="6">RETREG1-3/ARL6IP-like N-terminal reticulon-homology domain-containing protein</fullName>
    </recommendedName>
</protein>
<dbReference type="PANTHER" id="PTHR20952:SF0">
    <property type="entry name" value="ADP-RIBOSYLATION FACTOR-LIKE PROTEIN 6-INTERACTING PROTEIN 1"/>
    <property type="match status" value="1"/>
</dbReference>
<reference evidence="7" key="1">
    <citation type="submission" date="2021-12" db="EMBL/GenBank/DDBJ databases">
        <authorList>
            <person name="Martin H S."/>
        </authorList>
    </citation>
    <scope>NUCLEOTIDE SEQUENCE</scope>
</reference>
<evidence type="ECO:0000259" key="6">
    <source>
        <dbReference type="Pfam" id="PF24456"/>
    </source>
</evidence>
<feature type="non-terminal residue" evidence="7">
    <location>
        <position position="193"/>
    </location>
</feature>
<dbReference type="PANTHER" id="PTHR20952">
    <property type="entry name" value="ADP-RIBOSYLATION-LIKE FACTOR 6-INTERACTING PROTEIN"/>
    <property type="match status" value="1"/>
</dbReference>
<dbReference type="InterPro" id="IPR057282">
    <property type="entry name" value="RETREG1-3-like_RHD"/>
</dbReference>
<evidence type="ECO:0000256" key="4">
    <source>
        <dbReference type="ARBA" id="ARBA00023136"/>
    </source>
</evidence>
<evidence type="ECO:0000256" key="1">
    <source>
        <dbReference type="ARBA" id="ARBA00004141"/>
    </source>
</evidence>
<feature type="transmembrane region" description="Helical" evidence="5">
    <location>
        <begin position="37"/>
        <end position="56"/>
    </location>
</feature>
<dbReference type="Proteomes" id="UP000838878">
    <property type="component" value="Chromosome 3"/>
</dbReference>
<evidence type="ECO:0000256" key="2">
    <source>
        <dbReference type="ARBA" id="ARBA00022692"/>
    </source>
</evidence>
<keyword evidence="8" id="KW-1185">Reference proteome</keyword>
<dbReference type="GO" id="GO:0005783">
    <property type="term" value="C:endoplasmic reticulum"/>
    <property type="evidence" value="ECO:0007669"/>
    <property type="project" value="UniProtKB-ARBA"/>
</dbReference>
<accession>A0A8J9VYV7</accession>
<dbReference type="InterPro" id="IPR052114">
    <property type="entry name" value="ER_autophagy_membrane_reg"/>
</dbReference>
<evidence type="ECO:0000313" key="7">
    <source>
        <dbReference type="EMBL" id="CAH0721872.1"/>
    </source>
</evidence>